<dbReference type="InterPro" id="IPR052895">
    <property type="entry name" value="HetReg/Transcr_Mod"/>
</dbReference>
<dbReference type="Proteomes" id="UP001203852">
    <property type="component" value="Unassembled WGS sequence"/>
</dbReference>
<evidence type="ECO:0000313" key="2">
    <source>
        <dbReference type="EMBL" id="KAI1608856.1"/>
    </source>
</evidence>
<gene>
    <name evidence="2" type="ORF">EDD36DRAFT_95561</name>
</gene>
<name>A0AAN6I981_9EURO</name>
<evidence type="ECO:0000313" key="3">
    <source>
        <dbReference type="Proteomes" id="UP001203852"/>
    </source>
</evidence>
<dbReference type="AlphaFoldDB" id="A0AAN6I981"/>
<dbReference type="Pfam" id="PF26639">
    <property type="entry name" value="Het-6_barrel"/>
    <property type="match status" value="1"/>
</dbReference>
<dbReference type="InterPro" id="IPR010730">
    <property type="entry name" value="HET"/>
</dbReference>
<protein>
    <submittedName>
        <fullName evidence="2">Heterokaryon incompatibility protein-domain-containing protein</fullName>
    </submittedName>
</protein>
<dbReference type="PANTHER" id="PTHR24148:SF64">
    <property type="entry name" value="HETEROKARYON INCOMPATIBILITY DOMAIN-CONTAINING PROTEIN"/>
    <property type="match status" value="1"/>
</dbReference>
<keyword evidence="3" id="KW-1185">Reference proteome</keyword>
<dbReference type="PANTHER" id="PTHR24148">
    <property type="entry name" value="ANKYRIN REPEAT DOMAIN-CONTAINING PROTEIN 39 HOMOLOG-RELATED"/>
    <property type="match status" value="1"/>
</dbReference>
<accession>A0AAN6I981</accession>
<dbReference type="EMBL" id="MU404362">
    <property type="protein sequence ID" value="KAI1608856.1"/>
    <property type="molecule type" value="Genomic_DNA"/>
</dbReference>
<organism evidence="2 3">
    <name type="scientific">Exophiala viscosa</name>
    <dbReference type="NCBI Taxonomy" id="2486360"/>
    <lineage>
        <taxon>Eukaryota</taxon>
        <taxon>Fungi</taxon>
        <taxon>Dikarya</taxon>
        <taxon>Ascomycota</taxon>
        <taxon>Pezizomycotina</taxon>
        <taxon>Eurotiomycetes</taxon>
        <taxon>Chaetothyriomycetidae</taxon>
        <taxon>Chaetothyriales</taxon>
        <taxon>Herpotrichiellaceae</taxon>
        <taxon>Exophiala</taxon>
    </lineage>
</organism>
<comment type="caution">
    <text evidence="2">The sequence shown here is derived from an EMBL/GenBank/DDBJ whole genome shotgun (WGS) entry which is preliminary data.</text>
</comment>
<sequence>MSLNTLVLVKTLLKHFQPRRFLHPFHVAIDFLNSALPNAVHFAARHCSWRQCARYEYRLLESPEHIRVLELLPADSQDDRIKCRLHHTTVANPIHEFTAISYAWGPPHARKELIDCDGCYAHIPPTLFSALKRLRSLTDRSQYLWADAICINQEGTRIALTEKEVQVRMMDRIFAKAKEVIVDLQPLREPKSNVLRHCGWDQLSTRPILTAAKEVVANLDQADDTDIRVLTYLDQYQAVSDDRWSAALASSNLTELFVSLKQYHLPRDNSAFWTIFPAFLCRPWFRRIWVLQEYALAQKVRFMIGTHFRDEHFLRKAVLRAVYHLNALYIYNRTYPSEDGLIPQLEKALGNIATPSQAIEQLNSIREQKSAGHNLCELLRSTNALFKATDIRDKAYALIGLCSDENIKEKFEIRYNEKPSRLMIRVHQYLSRCGFGDYALYSCIGDRSGYISWARNFENDAGDMLSQLVQPNGRTHPPVFQACAETKFICKLSDQRAGALIVRGYVIDVLDSCMGTALPKIDYSTSSELKDIERWLQSVSKWIRSRVPMLGSLVGPDIITSPDDLRLQSVWLDRAFEWMLSVVHKQPILEHEFINSCWRTLVADLVTGTGQEGQGITRLRNWPHSDRCVVHFAECQYLNYKKRMGEIPKDFWLDSSPERFTDARIFGESLKYAFGRKLGLSRDKKLPCLIPADARVGDEIVVVQGCPIPFVLRRKDDKDGKGDYFRVMGCVYVHGMMDGEAIGDGSNCRDIEIW</sequence>
<evidence type="ECO:0000259" key="1">
    <source>
        <dbReference type="Pfam" id="PF06985"/>
    </source>
</evidence>
<dbReference type="Pfam" id="PF06985">
    <property type="entry name" value="HET"/>
    <property type="match status" value="1"/>
</dbReference>
<proteinExistence type="predicted"/>
<feature type="domain" description="Heterokaryon incompatibility" evidence="1">
    <location>
        <begin position="97"/>
        <end position="293"/>
    </location>
</feature>
<reference evidence="2" key="1">
    <citation type="journal article" date="2022" name="bioRxiv">
        <title>Deciphering the potential niche of two novel black yeast fungi from a biological soil crust based on their genomes, phenotypes, and melanin regulation.</title>
        <authorList>
            <consortium name="DOE Joint Genome Institute"/>
            <person name="Carr E.C."/>
            <person name="Barton Q."/>
            <person name="Grambo S."/>
            <person name="Sullivan M."/>
            <person name="Renfro C.M."/>
            <person name="Kuo A."/>
            <person name="Pangilinan J."/>
            <person name="Lipzen A."/>
            <person name="Keymanesh K."/>
            <person name="Savage E."/>
            <person name="Barry K."/>
            <person name="Grigoriev I.V."/>
            <person name="Riekhof W.R."/>
            <person name="Harris S.S."/>
        </authorList>
    </citation>
    <scope>NUCLEOTIDE SEQUENCE</scope>
    <source>
        <strain evidence="2">JF 03-4F</strain>
    </source>
</reference>